<evidence type="ECO:0000313" key="2">
    <source>
        <dbReference type="Proteomes" id="UP000324897"/>
    </source>
</evidence>
<sequence length="430" mass="48166">MWGRCYWGGGRRPASGAAGGGDGDGAAGGVVVMFAWLSSQERHVRAYVDLYAVAWVGVPRLPLRVPHPLFNRILCLCRFFPGKAAMLADMVLGELVKELKVRAVPVVFASFSGGPKGCTYKVLQGKLKLSVFMWQLIERRCEGHLSLDEYQLVQDCLCGQMYDSSPVDFVSDLGTRFILHPSVLKMSEPPRVLSWMAKGVASGLDTLFISKFEEQRKEYWETLYSSVHVGPILIFCSEDDELAPCSIVQDFGQRLLELGGDVNLVKWRSSPHVGHYKHHPEEYRTAVTELLIKASTLYMSRRQHNSYEAGMSEQNDLPRPVSNLHRTAAGSSDRIGRAPIDPTDQFFLPSSMEYHESNEGPKPELFNMPSVESMNPHGVLGQMLYDVCVPKNIEGWDLKPSSSMNGRHMHAVARHHGNFNPMKCIRRSRL</sequence>
<dbReference type="InterPro" id="IPR029058">
    <property type="entry name" value="AB_hydrolase_fold"/>
</dbReference>
<accession>A0A5J9U1A2</accession>
<dbReference type="PANTHER" id="PTHR12265">
    <property type="entry name" value="TRANSMEMBRANE PROTEIN 53"/>
    <property type="match status" value="1"/>
</dbReference>
<gene>
    <name evidence="1" type="ORF">EJB05_33527</name>
</gene>
<dbReference type="Proteomes" id="UP000324897">
    <property type="component" value="Chromosome 7"/>
</dbReference>
<proteinExistence type="predicted"/>
<dbReference type="Pfam" id="PF05705">
    <property type="entry name" value="DUF829"/>
    <property type="match status" value="1"/>
</dbReference>
<comment type="caution">
    <text evidence="1">The sequence shown here is derived from an EMBL/GenBank/DDBJ whole genome shotgun (WGS) entry which is preliminary data.</text>
</comment>
<protein>
    <recommendedName>
        <fullName evidence="3">DUF829 domain-containing protein</fullName>
    </recommendedName>
</protein>
<evidence type="ECO:0008006" key="3">
    <source>
        <dbReference type="Google" id="ProtNLM"/>
    </source>
</evidence>
<dbReference type="AlphaFoldDB" id="A0A5J9U1A2"/>
<dbReference type="OrthoDB" id="77878at2759"/>
<keyword evidence="2" id="KW-1185">Reference proteome</keyword>
<dbReference type="Gramene" id="TVU17489">
    <property type="protein sequence ID" value="TVU17489"/>
    <property type="gene ID" value="EJB05_33527"/>
</dbReference>
<dbReference type="PANTHER" id="PTHR12265:SF0">
    <property type="entry name" value="EXPRESSED PROTEIN"/>
    <property type="match status" value="1"/>
</dbReference>
<name>A0A5J9U1A2_9POAL</name>
<dbReference type="EMBL" id="RWGY01000029">
    <property type="protein sequence ID" value="TVU17489.1"/>
    <property type="molecule type" value="Genomic_DNA"/>
</dbReference>
<organism evidence="1 2">
    <name type="scientific">Eragrostis curvula</name>
    <name type="common">weeping love grass</name>
    <dbReference type="NCBI Taxonomy" id="38414"/>
    <lineage>
        <taxon>Eukaryota</taxon>
        <taxon>Viridiplantae</taxon>
        <taxon>Streptophyta</taxon>
        <taxon>Embryophyta</taxon>
        <taxon>Tracheophyta</taxon>
        <taxon>Spermatophyta</taxon>
        <taxon>Magnoliopsida</taxon>
        <taxon>Liliopsida</taxon>
        <taxon>Poales</taxon>
        <taxon>Poaceae</taxon>
        <taxon>PACMAD clade</taxon>
        <taxon>Chloridoideae</taxon>
        <taxon>Eragrostideae</taxon>
        <taxon>Eragrostidinae</taxon>
        <taxon>Eragrostis</taxon>
    </lineage>
</organism>
<reference evidence="1 2" key="1">
    <citation type="journal article" date="2019" name="Sci. Rep.">
        <title>A high-quality genome of Eragrostis curvula grass provides insights into Poaceae evolution and supports new strategies to enhance forage quality.</title>
        <authorList>
            <person name="Carballo J."/>
            <person name="Santos B.A.C.M."/>
            <person name="Zappacosta D."/>
            <person name="Garbus I."/>
            <person name="Selva J.P."/>
            <person name="Gallo C.A."/>
            <person name="Diaz A."/>
            <person name="Albertini E."/>
            <person name="Caccamo M."/>
            <person name="Echenique V."/>
        </authorList>
    </citation>
    <scope>NUCLEOTIDE SEQUENCE [LARGE SCALE GENOMIC DNA]</scope>
    <source>
        <strain evidence="2">cv. Victoria</strain>
        <tissue evidence="1">Leaf</tissue>
    </source>
</reference>
<evidence type="ECO:0000313" key="1">
    <source>
        <dbReference type="EMBL" id="TVU17489.1"/>
    </source>
</evidence>
<dbReference type="InterPro" id="IPR008547">
    <property type="entry name" value="DUF829_TMEM53"/>
</dbReference>
<dbReference type="SUPFAM" id="SSF53474">
    <property type="entry name" value="alpha/beta-Hydrolases"/>
    <property type="match status" value="1"/>
</dbReference>